<dbReference type="GO" id="GO:0003678">
    <property type="term" value="F:DNA helicase activity"/>
    <property type="evidence" value="ECO:0007669"/>
    <property type="project" value="UniProtKB-ARBA"/>
</dbReference>
<evidence type="ECO:0000313" key="4">
    <source>
        <dbReference type="EMBL" id="SHH01921.1"/>
    </source>
</evidence>
<dbReference type="PANTHER" id="PTHR43788:SF6">
    <property type="entry name" value="DNA HELICASE B"/>
    <property type="match status" value="1"/>
</dbReference>
<dbReference type="Pfam" id="PF13604">
    <property type="entry name" value="AAA_30"/>
    <property type="match status" value="1"/>
</dbReference>
<keyword evidence="4" id="KW-0269">Exonuclease</keyword>
<dbReference type="SUPFAM" id="SSF52540">
    <property type="entry name" value="P-loop containing nucleoside triphosphate hydrolases"/>
    <property type="match status" value="2"/>
</dbReference>
<dbReference type="InterPro" id="IPR027417">
    <property type="entry name" value="P-loop_NTPase"/>
</dbReference>
<dbReference type="OrthoDB" id="3199465at2"/>
<keyword evidence="2" id="KW-0067">ATP-binding</keyword>
<dbReference type="CDD" id="cd18809">
    <property type="entry name" value="SF1_C_RecD"/>
    <property type="match status" value="1"/>
</dbReference>
<dbReference type="Gene3D" id="2.30.30.940">
    <property type="match status" value="1"/>
</dbReference>
<dbReference type="InterPro" id="IPR050534">
    <property type="entry name" value="Coronavir_polyprotein_1ab"/>
</dbReference>
<dbReference type="GO" id="GO:0005524">
    <property type="term" value="F:ATP binding"/>
    <property type="evidence" value="ECO:0007669"/>
    <property type="project" value="UniProtKB-KW"/>
</dbReference>
<gene>
    <name evidence="4" type="ORF">SAMN02745221_01496</name>
</gene>
<keyword evidence="4" id="KW-0347">Helicase</keyword>
<dbReference type="STRING" id="1123382.SAMN02745221_01496"/>
<dbReference type="Proteomes" id="UP000242329">
    <property type="component" value="Unassembled WGS sequence"/>
</dbReference>
<proteinExistence type="predicted"/>
<feature type="domain" description="AAA+ ATPase" evidence="3">
    <location>
        <begin position="615"/>
        <end position="767"/>
    </location>
</feature>
<keyword evidence="4" id="KW-0540">Nuclease</keyword>
<keyword evidence="4" id="KW-0378">Hydrolase</keyword>
<dbReference type="Gene3D" id="3.40.91.30">
    <property type="match status" value="1"/>
</dbReference>
<accession>A0A1M5PJK9</accession>
<evidence type="ECO:0000259" key="3">
    <source>
        <dbReference type="SMART" id="SM00382"/>
    </source>
</evidence>
<dbReference type="Gene3D" id="3.40.50.300">
    <property type="entry name" value="P-loop containing nucleotide triphosphate hydrolases"/>
    <property type="match status" value="2"/>
</dbReference>
<evidence type="ECO:0000313" key="5">
    <source>
        <dbReference type="Proteomes" id="UP000242329"/>
    </source>
</evidence>
<sequence>MSKNLKPKHLSIRVHWHDNGWNGTVCKNPAENYCCSEKEKCKCEDSKNDWGNVIKDNKKYTECIHKRGAFLADKKFQYSYEYYEYNEKTTFTVTVQHPPYSAAVYPFRWGWNKSDTNKKWDYLKDKGAIQKEGRKIKINRERVNELFFSEIRSKESLCIFYTRADKKIGFPESSSKGSIMVVGIGRVLEVIQAEADSNGNYPYDANFIQHSIRGDYQDGFILPYITCREEFLKKIKEEDLENYIVYAPNYDEEFSYVCEHVSDDTAIEVLLSCKNAVIDAEAYAKEWKERYGENVLKWINDRLGELWQKRGVYPGLGAVLEGALGLKLGVLIAEEIKANIKEDEDPWDYVDKIFKQPDQAKNLLPEELAEKITDVVCQKWTNIDKDDESKEFLKLISRLQLTVEEVKYLFEKFKKKDHKEMLSNPYLIYEKTRDWVKNNIDLERVDRGIFPPTNIRKKFPLPGPSAVSDISDKRRIRAFIIKTLEEEAEKGHTLMPVDGIKEKIKKFKNSDEDPISLNDYTLKNLEFGDEIKVVDVFIGKIKKEAYQLDRLYRAGEIIREEIEKRKGKTISEQVKVDENYWHSVLNRMLGENKNGDPKEKESRDEKVSALDNMIRFPIFVLIGPAGTGKTTLLKALHDYITKEEKGKILFLTPTGKAKVVLKEKLKDSDSSDNITVFNIAEYLNDRERFWPDRKNPYKVKGKKEETSDYDNVVIDEASMLTEEMLAAVIETVSNAKRIILVGDPGQLPPIGPGKPFVDIIRYLENEDNQKKCYGELTVQHRQAEDSLWVKLARTFSWGAEKKTNSVINGMDCSLKEDNIEWWEDKNELYAKIKKRLEKDLGIKDGESLRKSFGFNDKRKLEKNKAESWQILTPKNFGFEGVFEINKFIQKEYYNEKNNYSISDENNEFKYFFGDKVINIQNKYYDKKYFIANGEIGLITFVNTEDKNRNITANFISQPGNVYYYENKKKDKLDIKECLDLAYALTVHKAQGSQFEKVFLILPKSWLYKELIYTALTRHEENLTIFIEKSLKDSLCENIDKIKRNSAIDKRITNLFSSPCLILIDYNDDFQGYERAEYKEEPLIHRTEKGELVRSKSEVIIANILYKNNIEYKYEKELVLYDENGERKIVKPDFTIIIHKDGATKEYYWEHLGMLSNDSYRKNWKNKEKLYKLNNITRVEDGGNLIITEDDLKEEKGIDSVKISEIISTLFK</sequence>
<dbReference type="GO" id="GO:0004527">
    <property type="term" value="F:exonuclease activity"/>
    <property type="evidence" value="ECO:0007669"/>
    <property type="project" value="UniProtKB-KW"/>
</dbReference>
<dbReference type="RefSeq" id="WP_073092271.1">
    <property type="nucleotide sequence ID" value="NZ_FQWY01000023.1"/>
</dbReference>
<evidence type="ECO:0000256" key="1">
    <source>
        <dbReference type="ARBA" id="ARBA00022741"/>
    </source>
</evidence>
<dbReference type="Pfam" id="PF13538">
    <property type="entry name" value="UvrD_C_2"/>
    <property type="match status" value="1"/>
</dbReference>
<keyword evidence="5" id="KW-1185">Reference proteome</keyword>
<dbReference type="InterPro" id="IPR003593">
    <property type="entry name" value="AAA+_ATPase"/>
</dbReference>
<dbReference type="EMBL" id="FQWY01000023">
    <property type="protein sequence ID" value="SHH01921.1"/>
    <property type="molecule type" value="Genomic_DNA"/>
</dbReference>
<dbReference type="PANTHER" id="PTHR43788">
    <property type="entry name" value="DNA2/NAM7 HELICASE FAMILY MEMBER"/>
    <property type="match status" value="1"/>
</dbReference>
<dbReference type="CDD" id="cd17933">
    <property type="entry name" value="DEXSc_RecD-like"/>
    <property type="match status" value="1"/>
</dbReference>
<organism evidence="4 5">
    <name type="scientific">Thermosyntropha lipolytica DSM 11003</name>
    <dbReference type="NCBI Taxonomy" id="1123382"/>
    <lineage>
        <taxon>Bacteria</taxon>
        <taxon>Bacillati</taxon>
        <taxon>Bacillota</taxon>
        <taxon>Clostridia</taxon>
        <taxon>Eubacteriales</taxon>
        <taxon>Syntrophomonadaceae</taxon>
        <taxon>Thermosyntropha</taxon>
    </lineage>
</organism>
<reference evidence="5" key="1">
    <citation type="submission" date="2016-11" db="EMBL/GenBank/DDBJ databases">
        <authorList>
            <person name="Varghese N."/>
            <person name="Submissions S."/>
        </authorList>
    </citation>
    <scope>NUCLEOTIDE SEQUENCE [LARGE SCALE GENOMIC DNA]</scope>
    <source>
        <strain evidence="5">DSM 11003</strain>
    </source>
</reference>
<dbReference type="SMART" id="SM00382">
    <property type="entry name" value="AAA"/>
    <property type="match status" value="1"/>
</dbReference>
<protein>
    <submittedName>
        <fullName evidence="4">ATP-dependent exoDNAse (Exonuclease V), alpha subunit, helicase superfamily I</fullName>
    </submittedName>
</protein>
<name>A0A1M5PJK9_9FIRM</name>
<dbReference type="InterPro" id="IPR027785">
    <property type="entry name" value="UvrD-like_helicase_C"/>
</dbReference>
<dbReference type="AlphaFoldDB" id="A0A1M5PJK9"/>
<keyword evidence="1" id="KW-0547">Nucleotide-binding</keyword>
<evidence type="ECO:0000256" key="2">
    <source>
        <dbReference type="ARBA" id="ARBA00022840"/>
    </source>
</evidence>